<reference evidence="2" key="1">
    <citation type="submission" date="2020-07" db="EMBL/GenBank/DDBJ databases">
        <title>A long reads based de novo assembly of the rainbow trout Arlee double haploid line genome.</title>
        <authorList>
            <person name="Gao G."/>
            <person name="Palti Y."/>
        </authorList>
    </citation>
    <scope>NUCLEOTIDE SEQUENCE [LARGE SCALE GENOMIC DNA]</scope>
</reference>
<feature type="domain" description="Reverse transcriptase" evidence="1">
    <location>
        <begin position="431"/>
        <end position="688"/>
    </location>
</feature>
<dbReference type="Proteomes" id="UP000694395">
    <property type="component" value="Chromosome 24"/>
</dbReference>
<keyword evidence="3" id="KW-1185">Reference proteome</keyword>
<dbReference type="SUPFAM" id="SSF56219">
    <property type="entry name" value="DNase I-like"/>
    <property type="match status" value="1"/>
</dbReference>
<dbReference type="InterPro" id="IPR000477">
    <property type="entry name" value="RT_dom"/>
</dbReference>
<accession>A0A8K9WP94</accession>
<dbReference type="InterPro" id="IPR036691">
    <property type="entry name" value="Endo/exonu/phosph_ase_sf"/>
</dbReference>
<dbReference type="PANTHER" id="PTHR33332">
    <property type="entry name" value="REVERSE TRANSCRIPTASE DOMAIN-CONTAINING PROTEIN"/>
    <property type="match status" value="1"/>
</dbReference>
<dbReference type="Pfam" id="PF00078">
    <property type="entry name" value="RVT_1"/>
    <property type="match status" value="1"/>
</dbReference>
<reference evidence="2" key="2">
    <citation type="submission" date="2025-08" db="UniProtKB">
        <authorList>
            <consortium name="Ensembl"/>
        </authorList>
    </citation>
    <scope>IDENTIFICATION</scope>
</reference>
<proteinExistence type="predicted"/>
<dbReference type="GeneTree" id="ENSGT01010000222343"/>
<dbReference type="InterPro" id="IPR043502">
    <property type="entry name" value="DNA/RNA_pol_sf"/>
</dbReference>
<reference evidence="2" key="3">
    <citation type="submission" date="2025-09" db="UniProtKB">
        <authorList>
            <consortium name="Ensembl"/>
        </authorList>
    </citation>
    <scope>IDENTIFICATION</scope>
</reference>
<dbReference type="AlphaFoldDB" id="A0A8K9WP94"/>
<dbReference type="Ensembl" id="ENSOMYT00000144947.1">
    <property type="protein sequence ID" value="ENSOMYP00000114233.1"/>
    <property type="gene ID" value="ENSOMYG00000066063.1"/>
</dbReference>
<evidence type="ECO:0000259" key="1">
    <source>
        <dbReference type="PROSITE" id="PS50878"/>
    </source>
</evidence>
<sequence length="792" mass="89166">MRPHLLATLVTISPVHPAKAEVLLTFTIANFNLQKKKMMTFSSFELLVMKSMQPTQSLFIATVYRPPGPYTAFLTEFPEFLSDLVVIADNILIFGDFNIHMEKSTDPLQKAFGAIIDSVGFVQHVSGPTHCHSHTLDLVLSHGINVVDLNVFPHNPGLSDHHFITLAIATNNLLRPQPRIIKSRAINSQTTQRFLDVLPDSLCLPKDARGQNSVNHLTEELNLTLRNTLDAVAPLKTKNISHKKLAPWYTENTRALKQASRKLERKWRHTKLEVFRLAWKNSTVQSRRALTAARSSYFSNLIEENKNNPKFLFDTVAKLTKKQHSPREDDFHFSSDKFMNFFEEKIMIIRKQITDSFLNLRIPSKLSCPESAQDLGSRETLKCFSTISLDTMMKIIMASKPSSCILDPTPTKLLKELLPVLGPPMLNIINVSLSTGCVPNSLKVAVIKPLLKKPNLDLENIKNYRTISNLPFLSNIFEKAVAQQLTAFLKTNNVYEMLQSGFRPHHSTETALVKVVNDILMASDRGSASVLVLLDLGAAFDTIDHHILLERLETQIGLHGQVLAWFRSYLSEKYQFVSVNGLSSDKSTVHFGVPQGSVLGPLLFSLYILPRGDVIRKHNVNFHCYADDTQLYISMKHGEAPKLPLLEACVSDIRKWMAANVLLLNSDKTEMLVLGPKKQRDLLLNLTINLNGCTVVSNKTVKDLGVTLDPDLSFEEHIKTISRTAFFHLRNIAKIRNFLSKNDAEKLIHAFVTSRLDYCNALLSGYPDKALNKLQLVLNTAARIVTRTPKKM</sequence>
<name>A0A8K9WP94_ONCMY</name>
<dbReference type="Gene3D" id="3.60.10.10">
    <property type="entry name" value="Endonuclease/exonuclease/phosphatase"/>
    <property type="match status" value="1"/>
</dbReference>
<organism evidence="2 3">
    <name type="scientific">Oncorhynchus mykiss</name>
    <name type="common">Rainbow trout</name>
    <name type="synonym">Salmo gairdneri</name>
    <dbReference type="NCBI Taxonomy" id="8022"/>
    <lineage>
        <taxon>Eukaryota</taxon>
        <taxon>Metazoa</taxon>
        <taxon>Chordata</taxon>
        <taxon>Craniata</taxon>
        <taxon>Vertebrata</taxon>
        <taxon>Euteleostomi</taxon>
        <taxon>Actinopterygii</taxon>
        <taxon>Neopterygii</taxon>
        <taxon>Teleostei</taxon>
        <taxon>Protacanthopterygii</taxon>
        <taxon>Salmoniformes</taxon>
        <taxon>Salmonidae</taxon>
        <taxon>Salmoninae</taxon>
        <taxon>Oncorhynchus</taxon>
    </lineage>
</organism>
<protein>
    <recommendedName>
        <fullName evidence="1">Reverse transcriptase domain-containing protein</fullName>
    </recommendedName>
</protein>
<dbReference type="SUPFAM" id="SSF56672">
    <property type="entry name" value="DNA/RNA polymerases"/>
    <property type="match status" value="1"/>
</dbReference>
<dbReference type="PROSITE" id="PS50878">
    <property type="entry name" value="RT_POL"/>
    <property type="match status" value="1"/>
</dbReference>
<evidence type="ECO:0000313" key="2">
    <source>
        <dbReference type="Ensembl" id="ENSOMYP00000114233.1"/>
    </source>
</evidence>
<dbReference type="CDD" id="cd01650">
    <property type="entry name" value="RT_nLTR_like"/>
    <property type="match status" value="1"/>
</dbReference>
<evidence type="ECO:0000313" key="3">
    <source>
        <dbReference type="Proteomes" id="UP000694395"/>
    </source>
</evidence>